<feature type="repeat" description="ANK" evidence="3">
    <location>
        <begin position="798"/>
        <end position="830"/>
    </location>
</feature>
<feature type="repeat" description="ANK" evidence="3">
    <location>
        <begin position="831"/>
        <end position="863"/>
    </location>
</feature>
<keyword evidence="2 3" id="KW-0040">ANK repeat</keyword>
<dbReference type="AlphaFoldDB" id="A0A8H4J3R9"/>
<sequence length="901" mass="96848">MLPIADSDLTSWMISNPPKKSLREAFGCLASAVSYLHQQSVRHKDIKSQNVLVYQGKVLLTDFGSALDWKDMDASTTGGTAESNYTRKYAAPEVLGGDKRNSSSDIFSLGCVFLELATSLFDHHLDELYQHCLSTGTKAVIFAENMCAVEAWVGKLKDMEITRADSKVLDMALKMLNLDKATLPTGLEIATIFGGLGTNYFCKVCCTDRVILDLERKNINAQEPSQRGVELCKADVRGNVAIFQSLAKITDDLGYAIVSDGIRATALDLAMENGNIDIVKSFLVHSRTKGFTPDMHRALFLAVGRNDTSGLDTLLDFGADVNAEDENGTSLLYTAMIQRNEPMVKNLLSRGAKLDHGEDSTKRTVIHEAVRADDAEILKTLINHHQLDIDATDVFGMTALHEAATSGDKRLVDTLLKSNANPNICNGKGDSPLISIVRNRHTHLIKPLILAGANTKLCDSQGEPPRCIAASMGATAVLEKLLDAGPSLGHLNAKEENPLHLAVDAKNEAIVEMLLRKRPRYLSKTEKESGMTPVHYAAYDGSTTILRKLLACDATLIRKKDLTGRTPLRCAVNECGLVSTVQLLLDRGPTMVNTPCAEGRTPLIMAAEHDLVGIARLLLKRGAKVDATNSANRTALHIAASKEGSGEMVKLLLANGANANLPDAHGYTALGAAAAAHRGSTMALLKWEGNADLDHCCQDGSTQLMRAVASGSLEEAALLLRIGADVDRKNGQGRTALFAAVEAGRLEAVRLLLDRNCDVEVMDAEHATALMLAASHGHADIVKVLIGADVSLEVETENGNTALSKVADRGRENVVKLLVDAGARTEVVDRDGLTPLFRAVCRGHRQTASILVRAGADLGSAKLIAKKSKVAGTNKAKKLLKELEAVRLEKTTHRKGSGGEK</sequence>
<dbReference type="PROSITE" id="PS50011">
    <property type="entry name" value="PROTEIN_KINASE_DOM"/>
    <property type="match status" value="1"/>
</dbReference>
<organism evidence="5 6">
    <name type="scientific">Botryosphaeria dothidea</name>
    <dbReference type="NCBI Taxonomy" id="55169"/>
    <lineage>
        <taxon>Eukaryota</taxon>
        <taxon>Fungi</taxon>
        <taxon>Dikarya</taxon>
        <taxon>Ascomycota</taxon>
        <taxon>Pezizomycotina</taxon>
        <taxon>Dothideomycetes</taxon>
        <taxon>Dothideomycetes incertae sedis</taxon>
        <taxon>Botryosphaeriales</taxon>
        <taxon>Botryosphaeriaceae</taxon>
        <taxon>Botryosphaeria</taxon>
    </lineage>
</organism>
<gene>
    <name evidence="5" type="ORF">GTA08_BOTSDO13312</name>
</gene>
<dbReference type="InterPro" id="IPR008271">
    <property type="entry name" value="Ser/Thr_kinase_AS"/>
</dbReference>
<feature type="repeat" description="ANK" evidence="3">
    <location>
        <begin position="732"/>
        <end position="764"/>
    </location>
</feature>
<feature type="repeat" description="ANK" evidence="3">
    <location>
        <begin position="327"/>
        <end position="359"/>
    </location>
</feature>
<accession>A0A8H4J3R9</accession>
<dbReference type="InterPro" id="IPR036770">
    <property type="entry name" value="Ankyrin_rpt-contain_sf"/>
</dbReference>
<comment type="caution">
    <text evidence="5">The sequence shown here is derived from an EMBL/GenBank/DDBJ whole genome shotgun (WGS) entry which is preliminary data.</text>
</comment>
<evidence type="ECO:0000256" key="1">
    <source>
        <dbReference type="ARBA" id="ARBA00022737"/>
    </source>
</evidence>
<dbReference type="SUPFAM" id="SSF56112">
    <property type="entry name" value="Protein kinase-like (PK-like)"/>
    <property type="match status" value="1"/>
</dbReference>
<dbReference type="Pfam" id="PF00023">
    <property type="entry name" value="Ank"/>
    <property type="match status" value="1"/>
</dbReference>
<dbReference type="Gene3D" id="1.25.40.20">
    <property type="entry name" value="Ankyrin repeat-containing domain"/>
    <property type="match status" value="4"/>
</dbReference>
<dbReference type="OrthoDB" id="341259at2759"/>
<dbReference type="PRINTS" id="PR01415">
    <property type="entry name" value="ANKYRIN"/>
</dbReference>
<dbReference type="PANTHER" id="PTHR24198:SF165">
    <property type="entry name" value="ANKYRIN REPEAT-CONTAINING PROTEIN-RELATED"/>
    <property type="match status" value="1"/>
</dbReference>
<dbReference type="Gene3D" id="1.10.510.10">
    <property type="entry name" value="Transferase(Phosphotransferase) domain 1"/>
    <property type="match status" value="1"/>
</dbReference>
<feature type="repeat" description="ANK" evidence="3">
    <location>
        <begin position="395"/>
        <end position="427"/>
    </location>
</feature>
<dbReference type="SMART" id="SM00220">
    <property type="entry name" value="S_TKc"/>
    <property type="match status" value="1"/>
</dbReference>
<dbReference type="PROSITE" id="PS50088">
    <property type="entry name" value="ANK_REPEAT"/>
    <property type="match status" value="11"/>
</dbReference>
<dbReference type="Pfam" id="PF00069">
    <property type="entry name" value="Pkinase"/>
    <property type="match status" value="1"/>
</dbReference>
<evidence type="ECO:0000259" key="4">
    <source>
        <dbReference type="PROSITE" id="PS50011"/>
    </source>
</evidence>
<dbReference type="Pfam" id="PF12796">
    <property type="entry name" value="Ank_2"/>
    <property type="match status" value="4"/>
</dbReference>
<feature type="repeat" description="ANK" evidence="3">
    <location>
        <begin position="699"/>
        <end position="731"/>
    </location>
</feature>
<dbReference type="GO" id="GO:0005524">
    <property type="term" value="F:ATP binding"/>
    <property type="evidence" value="ECO:0007669"/>
    <property type="project" value="InterPro"/>
</dbReference>
<feature type="repeat" description="ANK" evidence="3">
    <location>
        <begin position="529"/>
        <end position="561"/>
    </location>
</feature>
<dbReference type="PANTHER" id="PTHR24198">
    <property type="entry name" value="ANKYRIN REPEAT AND PROTEIN KINASE DOMAIN-CONTAINING PROTEIN"/>
    <property type="match status" value="1"/>
</dbReference>
<dbReference type="InterPro" id="IPR002110">
    <property type="entry name" value="Ankyrin_rpt"/>
</dbReference>
<dbReference type="InterPro" id="IPR000719">
    <property type="entry name" value="Prot_kinase_dom"/>
</dbReference>
<dbReference type="CDD" id="cd00180">
    <property type="entry name" value="PKc"/>
    <property type="match status" value="1"/>
</dbReference>
<dbReference type="PROSITE" id="PS50297">
    <property type="entry name" value="ANK_REP_REGION"/>
    <property type="match status" value="8"/>
</dbReference>
<protein>
    <recommendedName>
        <fullName evidence="4">Protein kinase domain-containing protein</fullName>
    </recommendedName>
</protein>
<keyword evidence="1" id="KW-0677">Repeat</keyword>
<evidence type="ECO:0000256" key="3">
    <source>
        <dbReference type="PROSITE-ProRule" id="PRU00023"/>
    </source>
</evidence>
<dbReference type="InterPro" id="IPR011009">
    <property type="entry name" value="Kinase-like_dom_sf"/>
</dbReference>
<feature type="repeat" description="ANK" evidence="3">
    <location>
        <begin position="294"/>
        <end position="326"/>
    </location>
</feature>
<keyword evidence="6" id="KW-1185">Reference proteome</keyword>
<feature type="repeat" description="ANK" evidence="3">
    <location>
        <begin position="631"/>
        <end position="664"/>
    </location>
</feature>
<dbReference type="Proteomes" id="UP000572817">
    <property type="component" value="Unassembled WGS sequence"/>
</dbReference>
<evidence type="ECO:0000256" key="2">
    <source>
        <dbReference type="ARBA" id="ARBA00023043"/>
    </source>
</evidence>
<evidence type="ECO:0000313" key="6">
    <source>
        <dbReference type="Proteomes" id="UP000572817"/>
    </source>
</evidence>
<feature type="repeat" description="ANK" evidence="3">
    <location>
        <begin position="598"/>
        <end position="630"/>
    </location>
</feature>
<dbReference type="SUPFAM" id="SSF48403">
    <property type="entry name" value="Ankyrin repeat"/>
    <property type="match status" value="2"/>
</dbReference>
<name>A0A8H4J3R9_9PEZI</name>
<feature type="repeat" description="ANK" evidence="3">
    <location>
        <begin position="765"/>
        <end position="797"/>
    </location>
</feature>
<dbReference type="GO" id="GO:0004672">
    <property type="term" value="F:protein kinase activity"/>
    <property type="evidence" value="ECO:0007669"/>
    <property type="project" value="InterPro"/>
</dbReference>
<evidence type="ECO:0000313" key="5">
    <source>
        <dbReference type="EMBL" id="KAF4311242.1"/>
    </source>
</evidence>
<dbReference type="EMBL" id="WWBZ02000011">
    <property type="protein sequence ID" value="KAF4311242.1"/>
    <property type="molecule type" value="Genomic_DNA"/>
</dbReference>
<proteinExistence type="predicted"/>
<dbReference type="SMART" id="SM00248">
    <property type="entry name" value="ANK"/>
    <property type="match status" value="17"/>
</dbReference>
<reference evidence="5" key="1">
    <citation type="submission" date="2020-04" db="EMBL/GenBank/DDBJ databases">
        <title>Genome Assembly and Annotation of Botryosphaeria dothidea sdau 11-99, a Latent Pathogen of Apple Fruit Ring Rot in China.</title>
        <authorList>
            <person name="Yu C."/>
            <person name="Diao Y."/>
            <person name="Lu Q."/>
            <person name="Zhao J."/>
            <person name="Cui S."/>
            <person name="Peng C."/>
            <person name="He B."/>
            <person name="Liu H."/>
        </authorList>
    </citation>
    <scope>NUCLEOTIDE SEQUENCE [LARGE SCALE GENOMIC DNA]</scope>
    <source>
        <strain evidence="5">Sdau11-99</strain>
    </source>
</reference>
<feature type="domain" description="Protein kinase" evidence="4">
    <location>
        <begin position="1"/>
        <end position="201"/>
    </location>
</feature>
<dbReference type="PROSITE" id="PS00108">
    <property type="entry name" value="PROTEIN_KINASE_ST"/>
    <property type="match status" value="1"/>
</dbReference>